<protein>
    <submittedName>
        <fullName evidence="1">Phage tail sheath family protein</fullName>
    </submittedName>
</protein>
<dbReference type="EMBL" id="PIDR01001713">
    <property type="protein sequence ID" value="PLO61738.1"/>
    <property type="molecule type" value="Genomic_DNA"/>
</dbReference>
<dbReference type="AlphaFoldDB" id="A0A2J5P6T2"/>
<gene>
    <name evidence="1" type="ORF">CWN49_32775</name>
</gene>
<organism evidence="1 2">
    <name type="scientific">Klebsiella michiganensis</name>
    <dbReference type="NCBI Taxonomy" id="1134687"/>
    <lineage>
        <taxon>Bacteria</taxon>
        <taxon>Pseudomonadati</taxon>
        <taxon>Pseudomonadota</taxon>
        <taxon>Gammaproteobacteria</taxon>
        <taxon>Enterobacterales</taxon>
        <taxon>Enterobacteriaceae</taxon>
        <taxon>Klebsiella/Raoultella group</taxon>
        <taxon>Klebsiella</taxon>
    </lineage>
</organism>
<name>A0A2J5P6T2_9ENTR</name>
<proteinExistence type="predicted"/>
<feature type="non-terminal residue" evidence="1">
    <location>
        <position position="32"/>
    </location>
</feature>
<accession>A0A2J5P6T2</accession>
<comment type="caution">
    <text evidence="1">The sequence shown here is derived from an EMBL/GenBank/DDBJ whole genome shotgun (WGS) entry which is preliminary data.</text>
</comment>
<dbReference type="Proteomes" id="UP000234667">
    <property type="component" value="Unassembled WGS sequence"/>
</dbReference>
<evidence type="ECO:0000313" key="1">
    <source>
        <dbReference type="EMBL" id="PLO61738.1"/>
    </source>
</evidence>
<reference evidence="1 2" key="2">
    <citation type="submission" date="2018-01" db="EMBL/GenBank/DDBJ databases">
        <title>Genomic study of Klebsiella pneumoniae.</title>
        <authorList>
            <person name="Yang Y."/>
            <person name="Bicalho R."/>
        </authorList>
    </citation>
    <scope>NUCLEOTIDE SEQUENCE [LARGE SCALE GENOMIC DNA]</scope>
    <source>
        <strain evidence="1 2">A10</strain>
    </source>
</reference>
<sequence length="32" mass="3589">MSETRFHGVRSRENTDLQQAINDIDSSVIGIV</sequence>
<reference evidence="1 2" key="1">
    <citation type="submission" date="2017-11" db="EMBL/GenBank/DDBJ databases">
        <authorList>
            <person name="Han C.G."/>
        </authorList>
    </citation>
    <scope>NUCLEOTIDE SEQUENCE [LARGE SCALE GENOMIC DNA]</scope>
    <source>
        <strain evidence="1 2">A10</strain>
    </source>
</reference>
<evidence type="ECO:0000313" key="2">
    <source>
        <dbReference type="Proteomes" id="UP000234667"/>
    </source>
</evidence>